<evidence type="ECO:0000313" key="6">
    <source>
        <dbReference type="EMBL" id="RJL03412.1"/>
    </source>
</evidence>
<keyword evidence="3" id="KW-0862">Zinc</keyword>
<dbReference type="AlphaFoldDB" id="A0A418ZVX0"/>
<gene>
    <name evidence="6" type="ORF">D3P05_21280</name>
</gene>
<feature type="domain" description="CENP-V/GFA" evidence="5">
    <location>
        <begin position="150"/>
        <end position="273"/>
    </location>
</feature>
<evidence type="ECO:0000256" key="2">
    <source>
        <dbReference type="ARBA" id="ARBA00022723"/>
    </source>
</evidence>
<evidence type="ECO:0000256" key="1">
    <source>
        <dbReference type="ARBA" id="ARBA00005495"/>
    </source>
</evidence>
<dbReference type="Pfam" id="PF04828">
    <property type="entry name" value="GFA"/>
    <property type="match status" value="2"/>
</dbReference>
<dbReference type="InterPro" id="IPR006913">
    <property type="entry name" value="CENP-V/GFA"/>
</dbReference>
<dbReference type="PANTHER" id="PTHR33337">
    <property type="entry name" value="GFA DOMAIN-CONTAINING PROTEIN"/>
    <property type="match status" value="1"/>
</dbReference>
<proteinExistence type="inferred from homology"/>
<dbReference type="EMBL" id="QZEW01000137">
    <property type="protein sequence ID" value="RJL03412.1"/>
    <property type="molecule type" value="Genomic_DNA"/>
</dbReference>
<dbReference type="GO" id="GO:0046872">
    <property type="term" value="F:metal ion binding"/>
    <property type="evidence" value="ECO:0007669"/>
    <property type="project" value="UniProtKB-KW"/>
</dbReference>
<sequence>MCMPRMTGSCACGAIGLQAEGLSRRLSVCWCEPCRRWQGLCGMGIGARAADVKVSGPVRIWRSSEIGERAFCAECSSSLWFRARNGTGLIELTPGLFVNACDAVLDHENFCERRPPGLCFIGRQRQLTAADYAAQAPVTGPPAASAEDPRAGGCACGAIRFRVDWAESRSGACHCRTCQQWSGGVFVAVTVRQEELHVTGAEHLLHWQSSARAERVSCRLCGSKLWYRRTLPPDNPARGDPGDHAICLGVFDVMEGHPLTSEIFIDMKPSGYALAGDHVRQSGPEAMRHRGQ</sequence>
<dbReference type="OrthoDB" id="9807246at2"/>
<name>A0A418ZVX0_9RHOB</name>
<dbReference type="SUPFAM" id="SSF51316">
    <property type="entry name" value="Mss4-like"/>
    <property type="match status" value="2"/>
</dbReference>
<dbReference type="Gene3D" id="3.90.1590.10">
    <property type="entry name" value="glutathione-dependent formaldehyde- activating enzyme (gfa)"/>
    <property type="match status" value="2"/>
</dbReference>
<evidence type="ECO:0000313" key="7">
    <source>
        <dbReference type="Proteomes" id="UP000283587"/>
    </source>
</evidence>
<dbReference type="RefSeq" id="WP_119900782.1">
    <property type="nucleotide sequence ID" value="NZ_QZEW01000137.1"/>
</dbReference>
<keyword evidence="7" id="KW-1185">Reference proteome</keyword>
<organism evidence="6 7">
    <name type="scientific">Paracoccus siganidrum</name>
    <dbReference type="NCBI Taxonomy" id="1276757"/>
    <lineage>
        <taxon>Bacteria</taxon>
        <taxon>Pseudomonadati</taxon>
        <taxon>Pseudomonadota</taxon>
        <taxon>Alphaproteobacteria</taxon>
        <taxon>Rhodobacterales</taxon>
        <taxon>Paracoccaceae</taxon>
        <taxon>Paracoccus</taxon>
    </lineage>
</organism>
<reference evidence="7" key="1">
    <citation type="submission" date="2018-09" db="EMBL/GenBank/DDBJ databases">
        <title>Paracoccus onubensis nov. sp. a moderate halophilic bacterium isolated from Gruta de las Maravillas (Aracena, Spain).</title>
        <authorList>
            <person name="Jurado V."/>
            <person name="Gutierrez-Patricio S."/>
            <person name="Gonzalez-Pimentel J.L."/>
            <person name="Miller A.Z."/>
            <person name="Laiz L."/>
            <person name="Saiz-Jimenez C."/>
        </authorList>
    </citation>
    <scope>NUCLEOTIDE SEQUENCE [LARGE SCALE GENOMIC DNA]</scope>
    <source>
        <strain evidence="7">DSM 26381</strain>
    </source>
</reference>
<comment type="similarity">
    <text evidence="1">Belongs to the Gfa family.</text>
</comment>
<evidence type="ECO:0000256" key="4">
    <source>
        <dbReference type="ARBA" id="ARBA00023239"/>
    </source>
</evidence>
<dbReference type="GO" id="GO:0016846">
    <property type="term" value="F:carbon-sulfur lyase activity"/>
    <property type="evidence" value="ECO:0007669"/>
    <property type="project" value="InterPro"/>
</dbReference>
<accession>A0A418ZVX0</accession>
<keyword evidence="4" id="KW-0456">Lyase</keyword>
<dbReference type="PROSITE" id="PS51891">
    <property type="entry name" value="CENP_V_GFA"/>
    <property type="match status" value="2"/>
</dbReference>
<keyword evidence="2" id="KW-0479">Metal-binding</keyword>
<evidence type="ECO:0000259" key="5">
    <source>
        <dbReference type="PROSITE" id="PS51891"/>
    </source>
</evidence>
<protein>
    <recommendedName>
        <fullName evidence="5">CENP-V/GFA domain-containing protein</fullName>
    </recommendedName>
</protein>
<evidence type="ECO:0000256" key="3">
    <source>
        <dbReference type="ARBA" id="ARBA00022833"/>
    </source>
</evidence>
<dbReference type="InterPro" id="IPR011057">
    <property type="entry name" value="Mss4-like_sf"/>
</dbReference>
<dbReference type="PANTHER" id="PTHR33337:SF40">
    <property type="entry name" value="CENP-V_GFA DOMAIN-CONTAINING PROTEIN-RELATED"/>
    <property type="match status" value="1"/>
</dbReference>
<dbReference type="Proteomes" id="UP000283587">
    <property type="component" value="Unassembled WGS sequence"/>
</dbReference>
<comment type="caution">
    <text evidence="6">The sequence shown here is derived from an EMBL/GenBank/DDBJ whole genome shotgun (WGS) entry which is preliminary data.</text>
</comment>
<feature type="domain" description="CENP-V/GFA" evidence="5">
    <location>
        <begin position="6"/>
        <end position="133"/>
    </location>
</feature>